<keyword evidence="2" id="KW-1185">Reference proteome</keyword>
<accession>A0A251T4T2</accession>
<gene>
    <name evidence="1" type="ORF">HannXRQ_Chr12g0377901</name>
</gene>
<dbReference type="InParanoid" id="A0A251T4T2"/>
<dbReference type="EMBL" id="CM007901">
    <property type="protein sequence ID" value="OTG05823.1"/>
    <property type="molecule type" value="Genomic_DNA"/>
</dbReference>
<dbReference type="Proteomes" id="UP000215914">
    <property type="component" value="Chromosome 12"/>
</dbReference>
<name>A0A251T4T2_HELAN</name>
<reference evidence="2" key="1">
    <citation type="journal article" date="2017" name="Nature">
        <title>The sunflower genome provides insights into oil metabolism, flowering and Asterid evolution.</title>
        <authorList>
            <person name="Badouin H."/>
            <person name="Gouzy J."/>
            <person name="Grassa C.J."/>
            <person name="Murat F."/>
            <person name="Staton S.E."/>
            <person name="Cottret L."/>
            <person name="Lelandais-Briere C."/>
            <person name="Owens G.L."/>
            <person name="Carrere S."/>
            <person name="Mayjonade B."/>
            <person name="Legrand L."/>
            <person name="Gill N."/>
            <person name="Kane N.C."/>
            <person name="Bowers J.E."/>
            <person name="Hubner S."/>
            <person name="Bellec A."/>
            <person name="Berard A."/>
            <person name="Berges H."/>
            <person name="Blanchet N."/>
            <person name="Boniface M.C."/>
            <person name="Brunel D."/>
            <person name="Catrice O."/>
            <person name="Chaidir N."/>
            <person name="Claudel C."/>
            <person name="Donnadieu C."/>
            <person name="Faraut T."/>
            <person name="Fievet G."/>
            <person name="Helmstetter N."/>
            <person name="King M."/>
            <person name="Knapp S.J."/>
            <person name="Lai Z."/>
            <person name="Le Paslier M.C."/>
            <person name="Lippi Y."/>
            <person name="Lorenzon L."/>
            <person name="Mandel J.R."/>
            <person name="Marage G."/>
            <person name="Marchand G."/>
            <person name="Marquand E."/>
            <person name="Bret-Mestries E."/>
            <person name="Morien E."/>
            <person name="Nambeesan S."/>
            <person name="Nguyen T."/>
            <person name="Pegot-Espagnet P."/>
            <person name="Pouilly N."/>
            <person name="Raftis F."/>
            <person name="Sallet E."/>
            <person name="Schiex T."/>
            <person name="Thomas J."/>
            <person name="Vandecasteele C."/>
            <person name="Vares D."/>
            <person name="Vear F."/>
            <person name="Vautrin S."/>
            <person name="Crespi M."/>
            <person name="Mangin B."/>
            <person name="Burke J.M."/>
            <person name="Salse J."/>
            <person name="Munos S."/>
            <person name="Vincourt P."/>
            <person name="Rieseberg L.H."/>
            <person name="Langlade N.B."/>
        </authorList>
    </citation>
    <scope>NUCLEOTIDE SEQUENCE [LARGE SCALE GENOMIC DNA]</scope>
    <source>
        <strain evidence="2">cv. SF193</strain>
    </source>
</reference>
<organism evidence="1 2">
    <name type="scientific">Helianthus annuus</name>
    <name type="common">Common sunflower</name>
    <dbReference type="NCBI Taxonomy" id="4232"/>
    <lineage>
        <taxon>Eukaryota</taxon>
        <taxon>Viridiplantae</taxon>
        <taxon>Streptophyta</taxon>
        <taxon>Embryophyta</taxon>
        <taxon>Tracheophyta</taxon>
        <taxon>Spermatophyta</taxon>
        <taxon>Magnoliopsida</taxon>
        <taxon>eudicotyledons</taxon>
        <taxon>Gunneridae</taxon>
        <taxon>Pentapetalae</taxon>
        <taxon>asterids</taxon>
        <taxon>campanulids</taxon>
        <taxon>Asterales</taxon>
        <taxon>Asteraceae</taxon>
        <taxon>Asteroideae</taxon>
        <taxon>Heliantheae alliance</taxon>
        <taxon>Heliantheae</taxon>
        <taxon>Helianthus</taxon>
    </lineage>
</organism>
<protein>
    <submittedName>
        <fullName evidence="1">Uncharacterized protein</fullName>
    </submittedName>
</protein>
<sequence length="127" mass="14382">MIDLPSQRNHFQTYKTPSVYYINRVSQAILNTIPFRTSSHLTNILSLKTAYLSEKSGRRRKYLKLAGAVRNPTELDSFVRTPLFTGDVPGTRRGLFSSTLSLSFVLLNYLQSLLVLTRNRNATNVDG</sequence>
<evidence type="ECO:0000313" key="2">
    <source>
        <dbReference type="Proteomes" id="UP000215914"/>
    </source>
</evidence>
<proteinExistence type="predicted"/>
<evidence type="ECO:0000313" key="1">
    <source>
        <dbReference type="EMBL" id="OTG05823.1"/>
    </source>
</evidence>
<dbReference type="AlphaFoldDB" id="A0A251T4T2"/>